<protein>
    <submittedName>
        <fullName evidence="4">CLUMA_CG004682, isoform A</fullName>
    </submittedName>
</protein>
<dbReference type="InterPro" id="IPR033741">
    <property type="entry name" value="SQSTM_UBA"/>
</dbReference>
<dbReference type="Proteomes" id="UP000183832">
    <property type="component" value="Unassembled WGS sequence"/>
</dbReference>
<feature type="region of interest" description="Disordered" evidence="1">
    <location>
        <begin position="299"/>
        <end position="347"/>
    </location>
</feature>
<dbReference type="InterPro" id="IPR009060">
    <property type="entry name" value="UBA-like_sf"/>
</dbReference>
<dbReference type="SMART" id="SM00165">
    <property type="entry name" value="UBA"/>
    <property type="match status" value="1"/>
</dbReference>
<feature type="domain" description="UBA" evidence="3">
    <location>
        <begin position="651"/>
        <end position="696"/>
    </location>
</feature>
<dbReference type="SUPFAM" id="SSF54277">
    <property type="entry name" value="CAD &amp; PB1 domains"/>
    <property type="match status" value="1"/>
</dbReference>
<dbReference type="AlphaFoldDB" id="A0A1J1HTV9"/>
<keyword evidence="2" id="KW-0812">Transmembrane</keyword>
<dbReference type="Pfam" id="PF16577">
    <property type="entry name" value="UBA_5"/>
    <property type="match status" value="1"/>
</dbReference>
<dbReference type="InterPro" id="IPR015940">
    <property type="entry name" value="UBA"/>
</dbReference>
<feature type="compositionally biased region" description="Polar residues" evidence="1">
    <location>
        <begin position="306"/>
        <end position="346"/>
    </location>
</feature>
<dbReference type="Gene3D" id="1.10.8.10">
    <property type="entry name" value="DNA helicase RuvA subunit, C-terminal domain"/>
    <property type="match status" value="1"/>
</dbReference>
<organism evidence="4 5">
    <name type="scientific">Clunio marinus</name>
    <dbReference type="NCBI Taxonomy" id="568069"/>
    <lineage>
        <taxon>Eukaryota</taxon>
        <taxon>Metazoa</taxon>
        <taxon>Ecdysozoa</taxon>
        <taxon>Arthropoda</taxon>
        <taxon>Hexapoda</taxon>
        <taxon>Insecta</taxon>
        <taxon>Pterygota</taxon>
        <taxon>Neoptera</taxon>
        <taxon>Endopterygota</taxon>
        <taxon>Diptera</taxon>
        <taxon>Nematocera</taxon>
        <taxon>Chironomoidea</taxon>
        <taxon>Chironomidae</taxon>
        <taxon>Clunio</taxon>
    </lineage>
</organism>
<dbReference type="PROSITE" id="PS50030">
    <property type="entry name" value="UBA"/>
    <property type="match status" value="1"/>
</dbReference>
<dbReference type="SUPFAM" id="SSF46934">
    <property type="entry name" value="UBA-like"/>
    <property type="match status" value="1"/>
</dbReference>
<accession>A0A1J1HTV9</accession>
<evidence type="ECO:0000256" key="2">
    <source>
        <dbReference type="SAM" id="Phobius"/>
    </source>
</evidence>
<dbReference type="STRING" id="568069.A0A1J1HTV9"/>
<feature type="transmembrane region" description="Helical" evidence="2">
    <location>
        <begin position="139"/>
        <end position="159"/>
    </location>
</feature>
<sequence length="703" mass="77755">MAYAVNQNLAMTRDTFKVTLIIDDTVENFYIKMKINSVSKFDIEHPLIKFKNMVFKRNPNVNTPNLKVYWIDAENDKILISCEEDFQMYLEQGHGKKIFFNASTVLPKPPIEDDEEVPMEAEESTSYKKTKLDRKAKKMFVTLYLTTLHPPTILIYYLFNRAREEERKEERQKRIAKRLVEKMKQAEDKLRHEEERHQRHPEKLERKTAERLERAKKRYEQFRQLITASMDPANLSAAAEVMNNFAPSTSTAPTSENVDSMAMMHPSAETIRLLSSAIAGCLQPCNLINKILNEIIGMVPQPSGGEDSSGSSAPQTSSDQQQQTEVPKQNTATNTSDLNSPATGHPSNEEIEALFKEAAKELEKMNEIVNNGKMSESFASLASSSTTTGETQIEKTFTNITDSAISNATVINAPMSVEEKNDQGEGDDLMSFTQARSRESSIEVHDINSMISEDSRDWTMLDAPGGDDVDVTISDDAAEEEAVQNVAETEATQIVAEEIPEKPSTGAIPKKIEPTKDESIKTASVSIETQTQSSLMIDAEKSQAASIHKSIQTAEQINEIVKDSIATAQAAIKSIPTQVEEPQQAVQVEVAAAAPIKVETAPKPAARGPLILNMKETNPANLRATRNSSVAAKPASRPTSSSVGPAVIVYDANPKINAAVHQMMNMGFSNEEGWLTQLLINVDGDVAKAINFLTPQPKNIRKP</sequence>
<dbReference type="EMBL" id="CVRI01000020">
    <property type="protein sequence ID" value="CRK90994.1"/>
    <property type="molecule type" value="Genomic_DNA"/>
</dbReference>
<dbReference type="OrthoDB" id="441278at2759"/>
<evidence type="ECO:0000313" key="5">
    <source>
        <dbReference type="Proteomes" id="UP000183832"/>
    </source>
</evidence>
<keyword evidence="5" id="KW-1185">Reference proteome</keyword>
<reference evidence="4 5" key="1">
    <citation type="submission" date="2015-04" db="EMBL/GenBank/DDBJ databases">
        <authorList>
            <person name="Syromyatnikov M.Y."/>
            <person name="Popov V.N."/>
        </authorList>
    </citation>
    <scope>NUCLEOTIDE SEQUENCE [LARGE SCALE GENOMIC DNA]</scope>
</reference>
<evidence type="ECO:0000256" key="1">
    <source>
        <dbReference type="SAM" id="MobiDB-lite"/>
    </source>
</evidence>
<feature type="region of interest" description="Disordered" evidence="1">
    <location>
        <begin position="185"/>
        <end position="204"/>
    </location>
</feature>
<keyword evidence="2" id="KW-1133">Transmembrane helix</keyword>
<keyword evidence="2" id="KW-0472">Membrane</keyword>
<evidence type="ECO:0000313" key="4">
    <source>
        <dbReference type="EMBL" id="CRK90994.1"/>
    </source>
</evidence>
<name>A0A1J1HTV9_9DIPT</name>
<evidence type="ECO:0000259" key="3">
    <source>
        <dbReference type="PROSITE" id="PS50030"/>
    </source>
</evidence>
<proteinExistence type="predicted"/>
<gene>
    <name evidence="4" type="ORF">CLUMA_CG004682</name>
</gene>